<accession>A0A4Y9Z3J0</accession>
<dbReference type="PANTHER" id="PTHR38248:SF2">
    <property type="entry name" value="FUNK1 11"/>
    <property type="match status" value="1"/>
</dbReference>
<dbReference type="AlphaFoldDB" id="A0A4Y9Z3J0"/>
<evidence type="ECO:0000259" key="2">
    <source>
        <dbReference type="Pfam" id="PF17667"/>
    </source>
</evidence>
<keyword evidence="4" id="KW-1185">Reference proteome</keyword>
<evidence type="ECO:0000313" key="4">
    <source>
        <dbReference type="Proteomes" id="UP000298327"/>
    </source>
</evidence>
<dbReference type="InterPro" id="IPR040976">
    <property type="entry name" value="Pkinase_fungal"/>
</dbReference>
<dbReference type="STRING" id="205917.A0A4Y9Z3J0"/>
<dbReference type="InterPro" id="IPR011009">
    <property type="entry name" value="Kinase-like_dom_sf"/>
</dbReference>
<dbReference type="Pfam" id="PF17667">
    <property type="entry name" value="Pkinase_fungal"/>
    <property type="match status" value="1"/>
</dbReference>
<dbReference type="OrthoDB" id="5592585at2759"/>
<reference evidence="3 4" key="1">
    <citation type="submission" date="2019-02" db="EMBL/GenBank/DDBJ databases">
        <title>Genome sequencing of the rare red list fungi Dentipellis fragilis.</title>
        <authorList>
            <person name="Buettner E."/>
            <person name="Kellner H."/>
        </authorList>
    </citation>
    <scope>NUCLEOTIDE SEQUENCE [LARGE SCALE GENOMIC DNA]</scope>
    <source>
        <strain evidence="3 4">DSM 105465</strain>
    </source>
</reference>
<feature type="region of interest" description="Disordered" evidence="1">
    <location>
        <begin position="169"/>
        <end position="190"/>
    </location>
</feature>
<dbReference type="Gene3D" id="1.10.510.10">
    <property type="entry name" value="Transferase(Phosphotransferase) domain 1"/>
    <property type="match status" value="1"/>
</dbReference>
<feature type="region of interest" description="Disordered" evidence="1">
    <location>
        <begin position="96"/>
        <end position="121"/>
    </location>
</feature>
<feature type="domain" description="Fungal-type protein kinase" evidence="2">
    <location>
        <begin position="264"/>
        <end position="384"/>
    </location>
</feature>
<dbReference type="PANTHER" id="PTHR38248">
    <property type="entry name" value="FUNK1 6"/>
    <property type="match status" value="1"/>
</dbReference>
<dbReference type="Proteomes" id="UP000298327">
    <property type="component" value="Unassembled WGS sequence"/>
</dbReference>
<comment type="caution">
    <text evidence="3">The sequence shown here is derived from an EMBL/GenBank/DDBJ whole genome shotgun (WGS) entry which is preliminary data.</text>
</comment>
<evidence type="ECO:0000313" key="3">
    <source>
        <dbReference type="EMBL" id="TFY69132.1"/>
    </source>
</evidence>
<dbReference type="EMBL" id="SEOQ01000145">
    <property type="protein sequence ID" value="TFY69132.1"/>
    <property type="molecule type" value="Genomic_DNA"/>
</dbReference>
<sequence length="447" mass="49757">MTLSRRPLAPTPCLLSGDIFAKLQACDDDAQTDDGDEAAIRSFEDIFIDAVNEAGICPDLALLNTTSKVVTEYIYDRTPNISVCRKASYADALQTKTTGSANAASSPRPTPPTRKKIPMKSSSAGHWSRIELCIESMQHMQGPFSDPPPTKAHERATYAFEETALEARGRDLSVTSASEEETELAQKHSMDGDIHKIQVTNDADKVDHYFLVSAPPCTGLWSLGGRRSVRNIAPLVCGGDVAGQMTVTQNFAGAAWRSGKLPHQHNWLALGIIGRPLKDFKSTKEMVRAVYHAFIAHWDAYSLADVLHCDISGGNILIVDDGDTTRGILIDWDLSKKTKKVRAEARSNWWIGTWQFISAAILRNRFKVHEYQDDMESFLHVVTYHSLRYRPYPLISYHSGMHEMFEAAQECHVDDAILGGQGKCEVVVAIQRFSEPRVLIHEKERMV</sequence>
<proteinExistence type="predicted"/>
<protein>
    <recommendedName>
        <fullName evidence="2">Fungal-type protein kinase domain-containing protein</fullName>
    </recommendedName>
</protein>
<dbReference type="SUPFAM" id="SSF56112">
    <property type="entry name" value="Protein kinase-like (PK-like)"/>
    <property type="match status" value="1"/>
</dbReference>
<name>A0A4Y9Z3J0_9AGAM</name>
<organism evidence="3 4">
    <name type="scientific">Dentipellis fragilis</name>
    <dbReference type="NCBI Taxonomy" id="205917"/>
    <lineage>
        <taxon>Eukaryota</taxon>
        <taxon>Fungi</taxon>
        <taxon>Dikarya</taxon>
        <taxon>Basidiomycota</taxon>
        <taxon>Agaricomycotina</taxon>
        <taxon>Agaricomycetes</taxon>
        <taxon>Russulales</taxon>
        <taxon>Hericiaceae</taxon>
        <taxon>Dentipellis</taxon>
    </lineage>
</organism>
<evidence type="ECO:0000256" key="1">
    <source>
        <dbReference type="SAM" id="MobiDB-lite"/>
    </source>
</evidence>
<gene>
    <name evidence="3" type="ORF">EVG20_g3282</name>
</gene>